<proteinExistence type="predicted"/>
<reference evidence="2" key="1">
    <citation type="submission" date="2013-03" db="EMBL/GenBank/DDBJ databases">
        <title>The Genome Sequence of Anopheles minimus MINIMUS1.</title>
        <authorList>
            <consortium name="The Broad Institute Genomics Platform"/>
            <person name="Neafsey D.E."/>
            <person name="Walton C."/>
            <person name="Walker B."/>
            <person name="Young S.K."/>
            <person name="Zeng Q."/>
            <person name="Gargeya S."/>
            <person name="Fitzgerald M."/>
            <person name="Haas B."/>
            <person name="Abouelleil A."/>
            <person name="Allen A.W."/>
            <person name="Alvarado L."/>
            <person name="Arachchi H.M."/>
            <person name="Berlin A.M."/>
            <person name="Chapman S.B."/>
            <person name="Gainer-Dewar J."/>
            <person name="Goldberg J."/>
            <person name="Griggs A."/>
            <person name="Gujja S."/>
            <person name="Hansen M."/>
            <person name="Howarth C."/>
            <person name="Imamovic A."/>
            <person name="Ireland A."/>
            <person name="Larimer J."/>
            <person name="McCowan C."/>
            <person name="Murphy C."/>
            <person name="Pearson M."/>
            <person name="Poon T.W."/>
            <person name="Priest M."/>
            <person name="Roberts A."/>
            <person name="Saif S."/>
            <person name="Shea T."/>
            <person name="Sisk P."/>
            <person name="Sykes S."/>
            <person name="Wortman J."/>
            <person name="Nusbaum C."/>
            <person name="Birren B."/>
        </authorList>
    </citation>
    <scope>NUCLEOTIDE SEQUENCE [LARGE SCALE GENOMIC DNA]</scope>
    <source>
        <strain evidence="2">MINIMUS1</strain>
    </source>
</reference>
<keyword evidence="2" id="KW-1185">Reference proteome</keyword>
<dbReference type="VEuPathDB" id="VectorBase:AMIN014254"/>
<evidence type="ECO:0000313" key="1">
    <source>
        <dbReference type="EnsemblMetazoa" id="AMIN014254-PA"/>
    </source>
</evidence>
<dbReference type="Proteomes" id="UP000075920">
    <property type="component" value="Unassembled WGS sequence"/>
</dbReference>
<evidence type="ECO:0000313" key="2">
    <source>
        <dbReference type="Proteomes" id="UP000075920"/>
    </source>
</evidence>
<organism evidence="1 2">
    <name type="scientific">Anopheles minimus</name>
    <dbReference type="NCBI Taxonomy" id="112268"/>
    <lineage>
        <taxon>Eukaryota</taxon>
        <taxon>Metazoa</taxon>
        <taxon>Ecdysozoa</taxon>
        <taxon>Arthropoda</taxon>
        <taxon>Hexapoda</taxon>
        <taxon>Insecta</taxon>
        <taxon>Pterygota</taxon>
        <taxon>Neoptera</taxon>
        <taxon>Endopterygota</taxon>
        <taxon>Diptera</taxon>
        <taxon>Nematocera</taxon>
        <taxon>Culicoidea</taxon>
        <taxon>Culicidae</taxon>
        <taxon>Anophelinae</taxon>
        <taxon>Anopheles</taxon>
    </lineage>
</organism>
<sequence>MVLEYIIVCLEVSPTYGVSVWISIWKHLSDLRGQCCTKRMFFC</sequence>
<protein>
    <submittedName>
        <fullName evidence="1">Uncharacterized protein</fullName>
    </submittedName>
</protein>
<dbReference type="AlphaFoldDB" id="A0A182WNG4"/>
<name>A0A182WNG4_9DIPT</name>
<dbReference type="EnsemblMetazoa" id="AMIN014254-RA">
    <property type="protein sequence ID" value="AMIN014254-PA"/>
    <property type="gene ID" value="AMIN014254"/>
</dbReference>
<reference evidence="1" key="2">
    <citation type="submission" date="2020-05" db="UniProtKB">
        <authorList>
            <consortium name="EnsemblMetazoa"/>
        </authorList>
    </citation>
    <scope>IDENTIFICATION</scope>
    <source>
        <strain evidence="1">MINIMUS1</strain>
    </source>
</reference>
<accession>A0A182WNG4</accession>